<dbReference type="InterPro" id="IPR017970">
    <property type="entry name" value="Homeobox_CS"/>
</dbReference>
<feature type="region of interest" description="Disordered" evidence="7">
    <location>
        <begin position="230"/>
        <end position="326"/>
    </location>
</feature>
<evidence type="ECO:0000313" key="10">
    <source>
        <dbReference type="Proteomes" id="UP001642483"/>
    </source>
</evidence>
<evidence type="ECO:0000256" key="6">
    <source>
        <dbReference type="RuleBase" id="RU000682"/>
    </source>
</evidence>
<dbReference type="EMBL" id="CAWYQH010000097">
    <property type="protein sequence ID" value="CAK8683813.1"/>
    <property type="molecule type" value="Genomic_DNA"/>
</dbReference>
<keyword evidence="4 5" id="KW-0539">Nucleus</keyword>
<keyword evidence="3 5" id="KW-0371">Homeobox</keyword>
<dbReference type="Pfam" id="PF00046">
    <property type="entry name" value="Homeodomain"/>
    <property type="match status" value="1"/>
</dbReference>
<sequence length="555" mass="61329">MNAVAPMIDNSVGLEDMGMTQQHTTKSSSFTVKDILELPSTSQTYAGETPPSHSGSEAQNDSIHVMDQDMSYIEHSRHHSSDYRSSCDTYPGVFPYTHYPEQTHGTMHSENPQYLYDAHGHYRHTEAGEEMRYECEQTRYCDIGGVQRPTTGEKRVNSVESAAETSASPSPSTPTSPSHQTSHHKPVYPYPYGDKPNYHKHSAGYITEASHAPAYTSLTYHEASKIKSDPSEFAKATSHPIVTSESNTPEDKDTKPNYNQSESEEFSSGWSNFNENSETYELKEMDEATTSPHCSSSPERSVTSGGDEESQPPAGSPNSDADKKRKRRVLFSKAQTFELDRRFRHQKYLSAPEREALANMIGLTPTQIKIWFQNHRYKMKRARQEKGGAVSGGYDLGGLASPRRVMVPVLVRDGKPYPGGMMHSTTRSACFGLPGTEMNTAPSGTPRVGIPYGDESVGHSAPPMGSFPGHFGSSGFGMHYSSSSPSQISSHHRQAPHCDHLTGHPTYHSTIGSQQFSATYASTQLRTGGQTYNSPYAVAAAPYHQHHMQQKWATW</sequence>
<dbReference type="InterPro" id="IPR050394">
    <property type="entry name" value="Homeobox_NK-like"/>
</dbReference>
<evidence type="ECO:0000256" key="1">
    <source>
        <dbReference type="ARBA" id="ARBA00004123"/>
    </source>
</evidence>
<evidence type="ECO:0000256" key="3">
    <source>
        <dbReference type="ARBA" id="ARBA00023155"/>
    </source>
</evidence>
<evidence type="ECO:0000256" key="4">
    <source>
        <dbReference type="ARBA" id="ARBA00023242"/>
    </source>
</evidence>
<feature type="compositionally biased region" description="Low complexity" evidence="7">
    <location>
        <begin position="161"/>
        <end position="180"/>
    </location>
</feature>
<proteinExistence type="predicted"/>
<dbReference type="InterPro" id="IPR001356">
    <property type="entry name" value="HD"/>
</dbReference>
<evidence type="ECO:0000313" key="9">
    <source>
        <dbReference type="EMBL" id="CAK8683813.1"/>
    </source>
</evidence>
<feature type="domain" description="Homeobox" evidence="8">
    <location>
        <begin position="322"/>
        <end position="382"/>
    </location>
</feature>
<keyword evidence="10" id="KW-1185">Reference proteome</keyword>
<evidence type="ECO:0000256" key="7">
    <source>
        <dbReference type="SAM" id="MobiDB-lite"/>
    </source>
</evidence>
<evidence type="ECO:0000259" key="8">
    <source>
        <dbReference type="PROSITE" id="PS50071"/>
    </source>
</evidence>
<dbReference type="InterPro" id="IPR009057">
    <property type="entry name" value="Homeodomain-like_sf"/>
</dbReference>
<feature type="region of interest" description="Disordered" evidence="7">
    <location>
        <begin position="144"/>
        <end position="195"/>
    </location>
</feature>
<dbReference type="PROSITE" id="PS00027">
    <property type="entry name" value="HOMEOBOX_1"/>
    <property type="match status" value="1"/>
</dbReference>
<feature type="DNA-binding region" description="Homeobox" evidence="5">
    <location>
        <begin position="324"/>
        <end position="383"/>
    </location>
</feature>
<protein>
    <recommendedName>
        <fullName evidence="8">Homeobox domain-containing protein</fullName>
    </recommendedName>
</protein>
<dbReference type="PROSITE" id="PS50071">
    <property type="entry name" value="HOMEOBOX_2"/>
    <property type="match status" value="1"/>
</dbReference>
<reference evidence="9 10" key="1">
    <citation type="submission" date="2024-02" db="EMBL/GenBank/DDBJ databases">
        <authorList>
            <person name="Daric V."/>
            <person name="Darras S."/>
        </authorList>
    </citation>
    <scope>NUCLEOTIDE SEQUENCE [LARGE SCALE GENOMIC DNA]</scope>
</reference>
<feature type="compositionally biased region" description="Polar residues" evidence="7">
    <location>
        <begin position="288"/>
        <end position="304"/>
    </location>
</feature>
<dbReference type="PANTHER" id="PTHR24340:SF82">
    <property type="entry name" value="HOMEOBOX PROTEIN VND"/>
    <property type="match status" value="1"/>
</dbReference>
<dbReference type="PANTHER" id="PTHR24340">
    <property type="entry name" value="HOMEOBOX PROTEIN NKX"/>
    <property type="match status" value="1"/>
</dbReference>
<dbReference type="CDD" id="cd00086">
    <property type="entry name" value="homeodomain"/>
    <property type="match status" value="1"/>
</dbReference>
<evidence type="ECO:0000256" key="5">
    <source>
        <dbReference type="PROSITE-ProRule" id="PRU00108"/>
    </source>
</evidence>
<dbReference type="Gene3D" id="1.10.10.60">
    <property type="entry name" value="Homeodomain-like"/>
    <property type="match status" value="1"/>
</dbReference>
<evidence type="ECO:0000256" key="2">
    <source>
        <dbReference type="ARBA" id="ARBA00023125"/>
    </source>
</evidence>
<dbReference type="SUPFAM" id="SSF46689">
    <property type="entry name" value="Homeodomain-like"/>
    <property type="match status" value="1"/>
</dbReference>
<name>A0ABP0FW39_CLALP</name>
<gene>
    <name evidence="9" type="ORF">CVLEPA_LOCUS14839</name>
</gene>
<dbReference type="Proteomes" id="UP001642483">
    <property type="component" value="Unassembled WGS sequence"/>
</dbReference>
<dbReference type="SMART" id="SM00389">
    <property type="entry name" value="HOX"/>
    <property type="match status" value="1"/>
</dbReference>
<feature type="compositionally biased region" description="Polar residues" evidence="7">
    <location>
        <begin position="256"/>
        <end position="279"/>
    </location>
</feature>
<keyword evidence="2 5" id="KW-0238">DNA-binding</keyword>
<comment type="subcellular location">
    <subcellularLocation>
        <location evidence="1 5 6">Nucleus</location>
    </subcellularLocation>
</comment>
<comment type="caution">
    <text evidence="9">The sequence shown here is derived from an EMBL/GenBank/DDBJ whole genome shotgun (WGS) entry which is preliminary data.</text>
</comment>
<organism evidence="9 10">
    <name type="scientific">Clavelina lepadiformis</name>
    <name type="common">Light-bulb sea squirt</name>
    <name type="synonym">Ascidia lepadiformis</name>
    <dbReference type="NCBI Taxonomy" id="159417"/>
    <lineage>
        <taxon>Eukaryota</taxon>
        <taxon>Metazoa</taxon>
        <taxon>Chordata</taxon>
        <taxon>Tunicata</taxon>
        <taxon>Ascidiacea</taxon>
        <taxon>Aplousobranchia</taxon>
        <taxon>Clavelinidae</taxon>
        <taxon>Clavelina</taxon>
    </lineage>
</organism>
<accession>A0ABP0FW39</accession>